<dbReference type="AlphaFoldDB" id="A0A2G9RH28"/>
<dbReference type="InterPro" id="IPR011990">
    <property type="entry name" value="TPR-like_helical_dom_sf"/>
</dbReference>
<dbReference type="GO" id="GO:0000395">
    <property type="term" value="P:mRNA 5'-splice site recognition"/>
    <property type="evidence" value="ECO:0007669"/>
    <property type="project" value="TreeGrafter"/>
</dbReference>
<keyword evidence="4" id="KW-0508">mRNA splicing</keyword>
<dbReference type="GO" id="GO:0000243">
    <property type="term" value="C:commitment complex"/>
    <property type="evidence" value="ECO:0007669"/>
    <property type="project" value="TreeGrafter"/>
</dbReference>
<dbReference type="EMBL" id="KV942478">
    <property type="protein sequence ID" value="PIO27075.1"/>
    <property type="molecule type" value="Genomic_DNA"/>
</dbReference>
<dbReference type="PANTHER" id="PTHR17204:SF32">
    <property type="entry name" value="PRE-MRNA-PROCESSING FACTOR 39"/>
    <property type="match status" value="1"/>
</dbReference>
<feature type="non-terminal residue" evidence="6">
    <location>
        <position position="1"/>
    </location>
</feature>
<sequence length="225" mass="25737">FIFDARPSSVLILNVLDSLGNIDEAKAILKTLEECVEGLAMVRLRRVNLERRHGNLMEAENLLTDAMNNAKSNSELSFYAIKLSRHYSKIQKNIGKAKKVLCDAIQRDKENTKLHLNLIDLEFSGDVKQNEANILSHFDKVIKSSMPIATRVVFSQRKVEFLEDFGSDISKLLTTYDEHQKLLREQENLKRKSENGYGYDFSCTPWVVCNNLHKVNLNLGHSNLK</sequence>
<comment type="subcellular location">
    <subcellularLocation>
        <location evidence="1">Nucleus</location>
    </subcellularLocation>
</comment>
<evidence type="ECO:0000313" key="6">
    <source>
        <dbReference type="EMBL" id="PIO27075.1"/>
    </source>
</evidence>
<dbReference type="Gene3D" id="1.25.40.10">
    <property type="entry name" value="Tetratricopeptide repeat domain"/>
    <property type="match status" value="1"/>
</dbReference>
<keyword evidence="7" id="KW-1185">Reference proteome</keyword>
<evidence type="ECO:0000256" key="1">
    <source>
        <dbReference type="ARBA" id="ARBA00004123"/>
    </source>
</evidence>
<evidence type="ECO:0000256" key="2">
    <source>
        <dbReference type="ARBA" id="ARBA00022664"/>
    </source>
</evidence>
<dbReference type="GO" id="GO:0071004">
    <property type="term" value="C:U2-type prespliceosome"/>
    <property type="evidence" value="ECO:0007669"/>
    <property type="project" value="TreeGrafter"/>
</dbReference>
<dbReference type="Proteomes" id="UP000228934">
    <property type="component" value="Unassembled WGS sequence"/>
</dbReference>
<evidence type="ECO:0000256" key="4">
    <source>
        <dbReference type="ARBA" id="ARBA00023187"/>
    </source>
</evidence>
<dbReference type="SUPFAM" id="SSF48452">
    <property type="entry name" value="TPR-like"/>
    <property type="match status" value="1"/>
</dbReference>
<organism evidence="6 7">
    <name type="scientific">Aquarana catesbeiana</name>
    <name type="common">American bullfrog</name>
    <name type="synonym">Rana catesbeiana</name>
    <dbReference type="NCBI Taxonomy" id="8400"/>
    <lineage>
        <taxon>Eukaryota</taxon>
        <taxon>Metazoa</taxon>
        <taxon>Chordata</taxon>
        <taxon>Craniata</taxon>
        <taxon>Vertebrata</taxon>
        <taxon>Euteleostomi</taxon>
        <taxon>Amphibia</taxon>
        <taxon>Batrachia</taxon>
        <taxon>Anura</taxon>
        <taxon>Neobatrachia</taxon>
        <taxon>Ranoidea</taxon>
        <taxon>Ranidae</taxon>
        <taxon>Aquarana</taxon>
    </lineage>
</organism>
<keyword evidence="2" id="KW-0507">mRNA processing</keyword>
<accession>A0A2G9RH28</accession>
<protein>
    <submittedName>
        <fullName evidence="6">Uncharacterized protein</fullName>
    </submittedName>
</protein>
<evidence type="ECO:0000256" key="3">
    <source>
        <dbReference type="ARBA" id="ARBA00022737"/>
    </source>
</evidence>
<keyword evidence="5" id="KW-0539">Nucleus</keyword>
<dbReference type="OrthoDB" id="10265668at2759"/>
<evidence type="ECO:0000256" key="5">
    <source>
        <dbReference type="ARBA" id="ARBA00023242"/>
    </source>
</evidence>
<name>A0A2G9RH28_AQUCT</name>
<dbReference type="PANTHER" id="PTHR17204">
    <property type="entry name" value="PRE-MRNA PROCESSING PROTEIN PRP39-RELATED"/>
    <property type="match status" value="1"/>
</dbReference>
<proteinExistence type="predicted"/>
<gene>
    <name evidence="6" type="ORF">AB205_0094850</name>
</gene>
<reference evidence="7" key="1">
    <citation type="journal article" date="2017" name="Nat. Commun.">
        <title>The North American bullfrog draft genome provides insight into hormonal regulation of long noncoding RNA.</title>
        <authorList>
            <person name="Hammond S.A."/>
            <person name="Warren R.L."/>
            <person name="Vandervalk B.P."/>
            <person name="Kucuk E."/>
            <person name="Khan H."/>
            <person name="Gibb E.A."/>
            <person name="Pandoh P."/>
            <person name="Kirk H."/>
            <person name="Zhao Y."/>
            <person name="Jones M."/>
            <person name="Mungall A.J."/>
            <person name="Coope R."/>
            <person name="Pleasance S."/>
            <person name="Moore R.A."/>
            <person name="Holt R.A."/>
            <person name="Round J.M."/>
            <person name="Ohora S."/>
            <person name="Walle B.V."/>
            <person name="Veldhoen N."/>
            <person name="Helbing C.C."/>
            <person name="Birol I."/>
        </authorList>
    </citation>
    <scope>NUCLEOTIDE SEQUENCE [LARGE SCALE GENOMIC DNA]</scope>
</reference>
<evidence type="ECO:0000313" key="7">
    <source>
        <dbReference type="Proteomes" id="UP000228934"/>
    </source>
</evidence>
<dbReference type="GO" id="GO:0005685">
    <property type="term" value="C:U1 snRNP"/>
    <property type="evidence" value="ECO:0007669"/>
    <property type="project" value="TreeGrafter"/>
</dbReference>
<dbReference type="GO" id="GO:0030627">
    <property type="term" value="F:pre-mRNA 5'-splice site binding"/>
    <property type="evidence" value="ECO:0007669"/>
    <property type="project" value="TreeGrafter"/>
</dbReference>
<keyword evidence="3" id="KW-0677">Repeat</keyword>